<accession>A0A542E2U1</accession>
<keyword evidence="2" id="KW-1185">Reference proteome</keyword>
<gene>
    <name evidence="1" type="ORF">FB458_2771</name>
</gene>
<dbReference type="OrthoDB" id="4855332at2"/>
<dbReference type="PROSITE" id="PS51318">
    <property type="entry name" value="TAT"/>
    <property type="match status" value="1"/>
</dbReference>
<dbReference type="PROSITE" id="PS51257">
    <property type="entry name" value="PROKAR_LIPOPROTEIN"/>
    <property type="match status" value="1"/>
</dbReference>
<evidence type="ECO:0000313" key="1">
    <source>
        <dbReference type="EMBL" id="TQJ09658.1"/>
    </source>
</evidence>
<dbReference type="AlphaFoldDB" id="A0A542E2U1"/>
<dbReference type="Proteomes" id="UP000317893">
    <property type="component" value="Unassembled WGS sequence"/>
</dbReference>
<dbReference type="RefSeq" id="WP_141848990.1">
    <property type="nucleotide sequence ID" value="NZ_BAAAPR010000009.1"/>
</dbReference>
<dbReference type="EMBL" id="VFMN01000001">
    <property type="protein sequence ID" value="TQJ09658.1"/>
    <property type="molecule type" value="Genomic_DNA"/>
</dbReference>
<name>A0A542E2U1_9MICO</name>
<comment type="caution">
    <text evidence="1">The sequence shown here is derived from an EMBL/GenBank/DDBJ whole genome shotgun (WGS) entry which is preliminary data.</text>
</comment>
<proteinExistence type="predicted"/>
<reference evidence="1 2" key="1">
    <citation type="submission" date="2019-06" db="EMBL/GenBank/DDBJ databases">
        <title>Sequencing the genomes of 1000 actinobacteria strains.</title>
        <authorList>
            <person name="Klenk H.-P."/>
        </authorList>
    </citation>
    <scope>NUCLEOTIDE SEQUENCE [LARGE SCALE GENOMIC DNA]</scope>
    <source>
        <strain evidence="1 2">DSM 18607</strain>
    </source>
</reference>
<dbReference type="InterPro" id="IPR006311">
    <property type="entry name" value="TAT_signal"/>
</dbReference>
<organism evidence="1 2">
    <name type="scientific">Lapillicoccus jejuensis</name>
    <dbReference type="NCBI Taxonomy" id="402171"/>
    <lineage>
        <taxon>Bacteria</taxon>
        <taxon>Bacillati</taxon>
        <taxon>Actinomycetota</taxon>
        <taxon>Actinomycetes</taxon>
        <taxon>Micrococcales</taxon>
        <taxon>Intrasporangiaceae</taxon>
        <taxon>Lapillicoccus</taxon>
    </lineage>
</organism>
<protein>
    <recommendedName>
        <fullName evidence="3">Lipoprotein</fullName>
    </recommendedName>
</protein>
<sequence>MSRSSRRALLAGTALAAALGLGACGVVVGVGPAPTATVGGVLDSARAQEIATRVVGQARQAAATPGAVGDALRTAAFTGDALVAARADAKLASATASTVKAQRELVAAAPSVLAVSRGASYPRTIVAQSRYEQSDLPVLLLLVTPDARTSYRIAASVGMLPGTQVPGFDQVSTGSAGLGAADVADGGRYGTLLDGYASSLAYPAPTSTTAPGVAAGDRFASAVRTNAAAQAKAVAAIGSFRQVHDLRSVVGGLHTADGRGALVFATLDRSDTLLVRSGTLRLPSTFTVLSGLSSVSSEADLTTLEVVALVVPPDGDATVVGGEEHLYAASGA</sequence>
<evidence type="ECO:0000313" key="2">
    <source>
        <dbReference type="Proteomes" id="UP000317893"/>
    </source>
</evidence>
<evidence type="ECO:0008006" key="3">
    <source>
        <dbReference type="Google" id="ProtNLM"/>
    </source>
</evidence>